<comment type="caution">
    <text evidence="4">The sequence shown here is derived from an EMBL/GenBank/DDBJ whole genome shotgun (WGS) entry which is preliminary data.</text>
</comment>
<dbReference type="GO" id="GO:0003677">
    <property type="term" value="F:DNA binding"/>
    <property type="evidence" value="ECO:0007669"/>
    <property type="project" value="UniProtKB-KW"/>
</dbReference>
<accession>A0A1T3P568</accession>
<reference evidence="4 5" key="1">
    <citation type="submission" date="2017-03" db="EMBL/GenBank/DDBJ databases">
        <title>Draft genome sequence of Streptomyces scabrisporus NF3, endophyte isolated from Amphipterygium adstringens.</title>
        <authorList>
            <person name="Vazquez M."/>
            <person name="Ceapa C.D."/>
            <person name="Rodriguez Luna D."/>
            <person name="Sanchez Esquivel S."/>
        </authorList>
    </citation>
    <scope>NUCLEOTIDE SEQUENCE [LARGE SCALE GENOMIC DNA]</scope>
    <source>
        <strain evidence="4 5">NF3</strain>
    </source>
</reference>
<dbReference type="GO" id="GO:0005829">
    <property type="term" value="C:cytosol"/>
    <property type="evidence" value="ECO:0007669"/>
    <property type="project" value="TreeGrafter"/>
</dbReference>
<dbReference type="InterPro" id="IPR001387">
    <property type="entry name" value="Cro/C1-type_HTH"/>
</dbReference>
<dbReference type="AlphaFoldDB" id="A0A1T3P568"/>
<dbReference type="PROSITE" id="PS50943">
    <property type="entry name" value="HTH_CROC1"/>
    <property type="match status" value="1"/>
</dbReference>
<dbReference type="InterPro" id="IPR010982">
    <property type="entry name" value="Lambda_DNA-bd_dom_sf"/>
</dbReference>
<feature type="domain" description="HTH cro/C1-type" evidence="3">
    <location>
        <begin position="11"/>
        <end position="65"/>
    </location>
</feature>
<dbReference type="SUPFAM" id="SSF47413">
    <property type="entry name" value="lambda repressor-like DNA-binding domains"/>
    <property type="match status" value="1"/>
</dbReference>
<dbReference type="InterPro" id="IPR050807">
    <property type="entry name" value="TransReg_Diox_bact_type"/>
</dbReference>
<dbReference type="GO" id="GO:0003700">
    <property type="term" value="F:DNA-binding transcription factor activity"/>
    <property type="evidence" value="ECO:0007669"/>
    <property type="project" value="TreeGrafter"/>
</dbReference>
<dbReference type="Gene3D" id="1.10.260.40">
    <property type="entry name" value="lambda repressor-like DNA-binding domains"/>
    <property type="match status" value="1"/>
</dbReference>
<sequence>MVPVTPNGTKIKALRTARGMTLRDLAAATGLDNGNLSRIERGTRGVRPKTLATLADFYGTTIDALRLRRPPTRRHPDRNGGPTRHTIDARRAR</sequence>
<evidence type="ECO:0000259" key="3">
    <source>
        <dbReference type="PROSITE" id="PS50943"/>
    </source>
</evidence>
<organism evidence="4 5">
    <name type="scientific">Embleya scabrispora</name>
    <dbReference type="NCBI Taxonomy" id="159449"/>
    <lineage>
        <taxon>Bacteria</taxon>
        <taxon>Bacillati</taxon>
        <taxon>Actinomycetota</taxon>
        <taxon>Actinomycetes</taxon>
        <taxon>Kitasatosporales</taxon>
        <taxon>Streptomycetaceae</taxon>
        <taxon>Embleya</taxon>
    </lineage>
</organism>
<dbReference type="EMBL" id="MWQN01000001">
    <property type="protein sequence ID" value="OPC84132.1"/>
    <property type="molecule type" value="Genomic_DNA"/>
</dbReference>
<name>A0A1T3P568_9ACTN</name>
<feature type="region of interest" description="Disordered" evidence="2">
    <location>
        <begin position="68"/>
        <end position="93"/>
    </location>
</feature>
<protein>
    <recommendedName>
        <fullName evidence="3">HTH cro/C1-type domain-containing protein</fullName>
    </recommendedName>
</protein>
<evidence type="ECO:0000256" key="1">
    <source>
        <dbReference type="ARBA" id="ARBA00023125"/>
    </source>
</evidence>
<dbReference type="SMART" id="SM00530">
    <property type="entry name" value="HTH_XRE"/>
    <property type="match status" value="1"/>
</dbReference>
<keyword evidence="5" id="KW-1185">Reference proteome</keyword>
<dbReference type="PANTHER" id="PTHR46797">
    <property type="entry name" value="HTH-TYPE TRANSCRIPTIONAL REGULATOR"/>
    <property type="match status" value="1"/>
</dbReference>
<dbReference type="STRING" id="159449.B4N89_27270"/>
<evidence type="ECO:0000313" key="5">
    <source>
        <dbReference type="Proteomes" id="UP000190037"/>
    </source>
</evidence>
<dbReference type="CDD" id="cd00093">
    <property type="entry name" value="HTH_XRE"/>
    <property type="match status" value="1"/>
</dbReference>
<dbReference type="PANTHER" id="PTHR46797:SF1">
    <property type="entry name" value="METHYLPHOSPHONATE SYNTHASE"/>
    <property type="match status" value="1"/>
</dbReference>
<evidence type="ECO:0000313" key="4">
    <source>
        <dbReference type="EMBL" id="OPC84132.1"/>
    </source>
</evidence>
<proteinExistence type="predicted"/>
<dbReference type="Pfam" id="PF01381">
    <property type="entry name" value="HTH_3"/>
    <property type="match status" value="1"/>
</dbReference>
<gene>
    <name evidence="4" type="ORF">B4N89_27270</name>
</gene>
<keyword evidence="1" id="KW-0238">DNA-binding</keyword>
<evidence type="ECO:0000256" key="2">
    <source>
        <dbReference type="SAM" id="MobiDB-lite"/>
    </source>
</evidence>
<dbReference type="Proteomes" id="UP000190037">
    <property type="component" value="Unassembled WGS sequence"/>
</dbReference>